<dbReference type="CDD" id="cd00141">
    <property type="entry name" value="NT_POLXc"/>
    <property type="match status" value="1"/>
</dbReference>
<evidence type="ECO:0000256" key="11">
    <source>
        <dbReference type="ARBA" id="ARBA00022763"/>
    </source>
</evidence>
<dbReference type="InterPro" id="IPR043519">
    <property type="entry name" value="NT_sf"/>
</dbReference>
<dbReference type="GO" id="GO:0003677">
    <property type="term" value="F:DNA binding"/>
    <property type="evidence" value="ECO:0007669"/>
    <property type="project" value="InterPro"/>
</dbReference>
<evidence type="ECO:0000256" key="20">
    <source>
        <dbReference type="ARBA" id="ARBA00045548"/>
    </source>
</evidence>
<evidence type="ECO:0000256" key="3">
    <source>
        <dbReference type="ARBA" id="ARBA00012417"/>
    </source>
</evidence>
<dbReference type="Proteomes" id="UP000230097">
    <property type="component" value="Unassembled WGS sequence"/>
</dbReference>
<dbReference type="SMART" id="SM00483">
    <property type="entry name" value="POLXc"/>
    <property type="match status" value="1"/>
</dbReference>
<feature type="domain" description="Helix-hairpin-helix DNA-binding motif class 1" evidence="22">
    <location>
        <begin position="93"/>
        <end position="112"/>
    </location>
</feature>
<feature type="domain" description="Helix-hairpin-helix DNA-binding motif class 1" evidence="22">
    <location>
        <begin position="53"/>
        <end position="72"/>
    </location>
</feature>
<sequence length="544" mass="62020">MKNQEIAKIFYEIADYLEMEGVAFKPYAYQKAAITLETLEEDVEEIYKKGGIKALEEIPGVGESIALKIEEYLKTGRIKGYEKLKKKTPINLEEIIAVEGMGPKKAKVLYQKLGIRNLKDLEKTARAHKIASLFGFGEKTEKNILEGIAFLKRSKGRFLLGEILPKVKEVYEKFKSLKEVEKIDPAGSVRRMKETIGDVDFLVISKNPEKVMDFFVSLPGVIKIWGKGTTKASIRMKEGFDMDIRVVPDRSYGSALQYFTGSKEHNIATRKIAIDRGFKLSEYGLFRGSKMIAGADEKEIYQKLGMEWIPPEMRENQGEIEAASERKLPKIIGYKDIKGDLHCHSKWDGGANSIEEIAEAAMKMDYQYIGIADHTKFLRIEHGLDEKKLELQKKEIEKLNSKFRIRPQPISNGLGRPALIQGRWRNSKFRILQGCEANILSDGLIDIKDEALKKLDFVIAGIHSNFKMEKSKMTERIIRAMKNPNVDIISHPTGRILKRRDEYQIDFDKILRVAKETGTILEINSFPERLDLNAENIRRAKEAG</sequence>
<proteinExistence type="predicted"/>
<feature type="domain" description="DNA-directed DNA polymerase X" evidence="24">
    <location>
        <begin position="1"/>
        <end position="315"/>
    </location>
</feature>
<evidence type="ECO:0000256" key="5">
    <source>
        <dbReference type="ARBA" id="ARBA00020020"/>
    </source>
</evidence>
<dbReference type="AlphaFoldDB" id="A0A2M8DLW4"/>
<dbReference type="SUPFAM" id="SSF81301">
    <property type="entry name" value="Nucleotidyltransferase"/>
    <property type="match status" value="1"/>
</dbReference>
<dbReference type="PANTHER" id="PTHR36928:SF1">
    <property type="entry name" value="PHOSPHATASE YCDX-RELATED"/>
    <property type="match status" value="1"/>
</dbReference>
<evidence type="ECO:0000256" key="15">
    <source>
        <dbReference type="ARBA" id="ARBA00023204"/>
    </source>
</evidence>
<organism evidence="25 26">
    <name type="scientific">Candidatus Nealsonbacteria bacterium CG_4_9_14_0_8_um_filter_36_17</name>
    <dbReference type="NCBI Taxonomy" id="1974693"/>
    <lineage>
        <taxon>Bacteria</taxon>
        <taxon>Candidatus Nealsoniibacteriota</taxon>
    </lineage>
</organism>
<evidence type="ECO:0000313" key="26">
    <source>
        <dbReference type="Proteomes" id="UP000230097"/>
    </source>
</evidence>
<dbReference type="Gene3D" id="3.30.210.10">
    <property type="entry name" value="DNA polymerase, thumb domain"/>
    <property type="match status" value="1"/>
</dbReference>
<evidence type="ECO:0000256" key="17">
    <source>
        <dbReference type="ARBA" id="ARBA00035726"/>
    </source>
</evidence>
<evidence type="ECO:0000256" key="18">
    <source>
        <dbReference type="ARBA" id="ARBA00044632"/>
    </source>
</evidence>
<dbReference type="GO" id="GO:0140078">
    <property type="term" value="F:class I DNA-(apurinic or apyrimidinic site) endonuclease activity"/>
    <property type="evidence" value="ECO:0007669"/>
    <property type="project" value="UniProtKB-EC"/>
</dbReference>
<dbReference type="InterPro" id="IPR003583">
    <property type="entry name" value="Hlx-hairpin-Hlx_DNA-bd_motif"/>
</dbReference>
<dbReference type="InterPro" id="IPR050243">
    <property type="entry name" value="PHP_phosphatase"/>
</dbReference>
<evidence type="ECO:0000259" key="22">
    <source>
        <dbReference type="SMART" id="SM00278"/>
    </source>
</evidence>
<dbReference type="Gene3D" id="1.10.150.20">
    <property type="entry name" value="5' to 3' exonuclease, C-terminal subdomain"/>
    <property type="match status" value="1"/>
</dbReference>
<dbReference type="PRINTS" id="PR00870">
    <property type="entry name" value="DNAPOLXBETA"/>
</dbReference>
<dbReference type="GO" id="GO:0008270">
    <property type="term" value="F:zinc ion binding"/>
    <property type="evidence" value="ECO:0007669"/>
    <property type="project" value="TreeGrafter"/>
</dbReference>
<dbReference type="GO" id="GO:0006281">
    <property type="term" value="P:DNA repair"/>
    <property type="evidence" value="ECO:0007669"/>
    <property type="project" value="UniProtKB-KW"/>
</dbReference>
<dbReference type="InterPro" id="IPR016195">
    <property type="entry name" value="Pol/histidinol_Pase-like"/>
</dbReference>
<accession>A0A2M8DLW4</accession>
<evidence type="ECO:0000256" key="2">
    <source>
        <dbReference type="ARBA" id="ARBA00004496"/>
    </source>
</evidence>
<dbReference type="SMART" id="SM00278">
    <property type="entry name" value="HhH1"/>
    <property type="match status" value="3"/>
</dbReference>
<dbReference type="Pfam" id="PF14791">
    <property type="entry name" value="DNA_pol_B_thumb"/>
    <property type="match status" value="1"/>
</dbReference>
<dbReference type="PIRSF" id="PIRSF005047">
    <property type="entry name" value="UCP005047_YshC"/>
    <property type="match status" value="1"/>
</dbReference>
<dbReference type="InterPro" id="IPR047967">
    <property type="entry name" value="PolX_PHP"/>
</dbReference>
<feature type="domain" description="Helix-hairpin-helix DNA-binding motif class 1" evidence="22">
    <location>
        <begin position="128"/>
        <end position="147"/>
    </location>
</feature>
<dbReference type="EMBL" id="PFTC01000016">
    <property type="protein sequence ID" value="PJB98883.1"/>
    <property type="molecule type" value="Genomic_DNA"/>
</dbReference>
<evidence type="ECO:0000256" key="21">
    <source>
        <dbReference type="ARBA" id="ARBA00049244"/>
    </source>
</evidence>
<comment type="function">
    <text evidence="20">Repair polymerase that plays a key role in base-excision repair. During this process, the damaged base is excised by specific DNA glycosylases, the DNA backbone is nicked at the abasic site by an apurinic/apyrimidic (AP) endonuclease, and POLB removes 5'-deoxyribose-phosphate from the preincised AP site acting as a 5'-deoxyribose-phosphate lyase (5'-dRP lyase); through its DNA polymerase activity, it adds one nucleotide to the 3' end of the arising single-nucleotide gap. Conducts 'gap-filling' DNA synthesis in a stepwise distributive fashion rather than in a processive fashion as for other DNA polymerases. It is also able to cleave sugar-phosphate bonds 3' to an intact AP site, acting as an AP lyase.</text>
</comment>
<evidence type="ECO:0000256" key="6">
    <source>
        <dbReference type="ARBA" id="ARBA00022481"/>
    </source>
</evidence>
<keyword evidence="10" id="KW-0235">DNA replication</keyword>
<evidence type="ECO:0000256" key="16">
    <source>
        <dbReference type="ARBA" id="ARBA00035717"/>
    </source>
</evidence>
<gene>
    <name evidence="25" type="ORF">CO078_00605</name>
</gene>
<evidence type="ECO:0000256" key="7">
    <source>
        <dbReference type="ARBA" id="ARBA00022634"/>
    </source>
</evidence>
<comment type="catalytic activity">
    <reaction evidence="19">
        <text>a 5'-end 2'-deoxyribose-2'-deoxyribonucleotide-DNA = (2E,4S)-4-hydroxypenten-2-al-5-phosphate + a 5'-end 5'-phospho-2'-deoxyribonucleoside-DNA + H(+)</text>
        <dbReference type="Rhea" id="RHEA:76255"/>
        <dbReference type="Rhea" id="RHEA-COMP:13180"/>
        <dbReference type="Rhea" id="RHEA-COMP:18657"/>
        <dbReference type="ChEBI" id="CHEBI:15378"/>
        <dbReference type="ChEBI" id="CHEBI:136412"/>
        <dbReference type="ChEBI" id="CHEBI:195194"/>
        <dbReference type="ChEBI" id="CHEBI:195195"/>
    </reaction>
</comment>
<comment type="catalytic activity">
    <reaction evidence="21">
        <text>DNA(n) + a 2'-deoxyribonucleoside 5'-triphosphate = DNA(n+1) + diphosphate</text>
        <dbReference type="Rhea" id="RHEA:22508"/>
        <dbReference type="Rhea" id="RHEA-COMP:17339"/>
        <dbReference type="Rhea" id="RHEA-COMP:17340"/>
        <dbReference type="ChEBI" id="CHEBI:33019"/>
        <dbReference type="ChEBI" id="CHEBI:61560"/>
        <dbReference type="ChEBI" id="CHEBI:173112"/>
        <dbReference type="EC" id="2.7.7.7"/>
    </reaction>
</comment>
<dbReference type="EC" id="2.7.7.7" evidence="3"/>
<evidence type="ECO:0000313" key="25">
    <source>
        <dbReference type="EMBL" id="PJB98883.1"/>
    </source>
</evidence>
<keyword evidence="15" id="KW-0234">DNA repair</keyword>
<comment type="cofactor">
    <cofactor evidence="1">
        <name>Mg(2+)</name>
        <dbReference type="ChEBI" id="CHEBI:18420"/>
    </cofactor>
</comment>
<dbReference type="InterPro" id="IPR002054">
    <property type="entry name" value="DNA-dir_DNA_pol_X"/>
</dbReference>
<dbReference type="Pfam" id="PF14520">
    <property type="entry name" value="HHH_5"/>
    <property type="match status" value="1"/>
</dbReference>
<reference evidence="26" key="1">
    <citation type="submission" date="2017-09" db="EMBL/GenBank/DDBJ databases">
        <title>Depth-based differentiation of microbial function through sediment-hosted aquifers and enrichment of novel symbionts in the deep terrestrial subsurface.</title>
        <authorList>
            <person name="Probst A.J."/>
            <person name="Ladd B."/>
            <person name="Jarett J.K."/>
            <person name="Geller-Mcgrath D.E."/>
            <person name="Sieber C.M.K."/>
            <person name="Emerson J.B."/>
            <person name="Anantharaman K."/>
            <person name="Thomas B.C."/>
            <person name="Malmstrom R."/>
            <person name="Stieglmeier M."/>
            <person name="Klingl A."/>
            <person name="Woyke T."/>
            <person name="Ryan C.M."/>
            <person name="Banfield J.F."/>
        </authorList>
    </citation>
    <scope>NUCLEOTIDE SEQUENCE [LARGE SCALE GENOMIC DNA]</scope>
</reference>
<comment type="catalytic activity">
    <reaction evidence="18">
        <text>2'-deoxyribonucleotide-(2'-deoxyribose 5'-phosphate)-2'-deoxyribonucleotide-DNA = a 3'-end 2'-deoxyribonucleotide-(2,3-dehydro-2,3-deoxyribose 5'-phosphate)-DNA + a 5'-end 5'-phospho-2'-deoxyribonucleoside-DNA + H(+)</text>
        <dbReference type="Rhea" id="RHEA:66592"/>
        <dbReference type="Rhea" id="RHEA-COMP:13180"/>
        <dbReference type="Rhea" id="RHEA-COMP:16897"/>
        <dbReference type="Rhea" id="RHEA-COMP:17067"/>
        <dbReference type="ChEBI" id="CHEBI:15378"/>
        <dbReference type="ChEBI" id="CHEBI:136412"/>
        <dbReference type="ChEBI" id="CHEBI:157695"/>
        <dbReference type="ChEBI" id="CHEBI:167181"/>
        <dbReference type="EC" id="4.2.99.18"/>
    </reaction>
</comment>
<evidence type="ECO:0000259" key="24">
    <source>
        <dbReference type="SMART" id="SM00483"/>
    </source>
</evidence>
<evidence type="ECO:0000256" key="19">
    <source>
        <dbReference type="ARBA" id="ARBA00044678"/>
    </source>
</evidence>
<dbReference type="SUPFAM" id="SSF89550">
    <property type="entry name" value="PHP domain-like"/>
    <property type="match status" value="1"/>
</dbReference>
<dbReference type="CDD" id="cd07436">
    <property type="entry name" value="PHP_PolX"/>
    <property type="match status" value="1"/>
</dbReference>
<dbReference type="Gene3D" id="1.10.150.110">
    <property type="entry name" value="DNA polymerase beta, N-terminal domain-like"/>
    <property type="match status" value="1"/>
</dbReference>
<dbReference type="InterPro" id="IPR037160">
    <property type="entry name" value="DNA_Pol_thumb_sf"/>
</dbReference>
<dbReference type="Gene3D" id="3.30.460.10">
    <property type="entry name" value="Beta Polymerase, domain 2"/>
    <property type="match status" value="1"/>
</dbReference>
<dbReference type="EC" id="4.2.99.18" evidence="4"/>
<dbReference type="InterPro" id="IPR010996">
    <property type="entry name" value="HHH_MUS81"/>
</dbReference>
<keyword evidence="13" id="KW-0239">DNA-directed DNA polymerase</keyword>
<dbReference type="Pfam" id="PF02811">
    <property type="entry name" value="PHP"/>
    <property type="match status" value="1"/>
</dbReference>
<evidence type="ECO:0000259" key="23">
    <source>
        <dbReference type="SMART" id="SM00481"/>
    </source>
</evidence>
<dbReference type="InterPro" id="IPR029398">
    <property type="entry name" value="PolB_thumb"/>
</dbReference>
<dbReference type="InterPro" id="IPR003141">
    <property type="entry name" value="Pol/His_phosphatase_N"/>
</dbReference>
<dbReference type="GO" id="GO:0005829">
    <property type="term" value="C:cytosol"/>
    <property type="evidence" value="ECO:0007669"/>
    <property type="project" value="TreeGrafter"/>
</dbReference>
<keyword evidence="12" id="KW-0832">Ubl conjugation</keyword>
<protein>
    <recommendedName>
        <fullName evidence="5">DNA polymerase beta</fullName>
        <ecNumber evidence="3">2.7.7.7</ecNumber>
        <ecNumber evidence="4">4.2.99.18</ecNumber>
    </recommendedName>
    <alternativeName>
        <fullName evidence="16">5'-deoxyribose-phosphate lyase</fullName>
    </alternativeName>
    <alternativeName>
        <fullName evidence="17">AP lyase</fullName>
    </alternativeName>
</protein>
<evidence type="ECO:0000256" key="9">
    <source>
        <dbReference type="ARBA" id="ARBA00022695"/>
    </source>
</evidence>
<keyword evidence="14" id="KW-0915">Sodium</keyword>
<dbReference type="InterPro" id="IPR004013">
    <property type="entry name" value="PHP_dom"/>
</dbReference>
<dbReference type="GO" id="GO:0003887">
    <property type="term" value="F:DNA-directed DNA polymerase activity"/>
    <property type="evidence" value="ECO:0007669"/>
    <property type="project" value="UniProtKB-KW"/>
</dbReference>
<evidence type="ECO:0000256" key="4">
    <source>
        <dbReference type="ARBA" id="ARBA00012720"/>
    </source>
</evidence>
<dbReference type="SMART" id="SM00481">
    <property type="entry name" value="POLIIIAc"/>
    <property type="match status" value="1"/>
</dbReference>
<evidence type="ECO:0000256" key="12">
    <source>
        <dbReference type="ARBA" id="ARBA00022843"/>
    </source>
</evidence>
<evidence type="ECO:0000256" key="13">
    <source>
        <dbReference type="ARBA" id="ARBA00022932"/>
    </source>
</evidence>
<comment type="subcellular location">
    <subcellularLocation>
        <location evidence="2">Cytoplasm</location>
    </subcellularLocation>
</comment>
<evidence type="ECO:0000256" key="1">
    <source>
        <dbReference type="ARBA" id="ARBA00001946"/>
    </source>
</evidence>
<evidence type="ECO:0000256" key="10">
    <source>
        <dbReference type="ARBA" id="ARBA00022705"/>
    </source>
</evidence>
<keyword evidence="8" id="KW-0808">Transferase</keyword>
<evidence type="ECO:0000256" key="8">
    <source>
        <dbReference type="ARBA" id="ARBA00022679"/>
    </source>
</evidence>
<evidence type="ECO:0000256" key="14">
    <source>
        <dbReference type="ARBA" id="ARBA00023053"/>
    </source>
</evidence>
<dbReference type="GO" id="GO:0042578">
    <property type="term" value="F:phosphoric ester hydrolase activity"/>
    <property type="evidence" value="ECO:0007669"/>
    <property type="project" value="TreeGrafter"/>
</dbReference>
<keyword evidence="9" id="KW-0548">Nucleotidyltransferase</keyword>
<dbReference type="InterPro" id="IPR022311">
    <property type="entry name" value="PolX-like"/>
</dbReference>
<comment type="caution">
    <text evidence="25">The sequence shown here is derived from an EMBL/GenBank/DDBJ whole genome shotgun (WGS) entry which is preliminary data.</text>
</comment>
<keyword evidence="11" id="KW-0227">DNA damage</keyword>
<keyword evidence="7" id="KW-0237">DNA synthesis</keyword>
<keyword evidence="6" id="KW-0488">Methylation</keyword>
<dbReference type="Pfam" id="PF14716">
    <property type="entry name" value="HHH_8"/>
    <property type="match status" value="1"/>
</dbReference>
<dbReference type="SUPFAM" id="SSF47802">
    <property type="entry name" value="DNA polymerase beta, N-terminal domain-like"/>
    <property type="match status" value="1"/>
</dbReference>
<dbReference type="Gene3D" id="3.20.20.140">
    <property type="entry name" value="Metal-dependent hydrolases"/>
    <property type="match status" value="1"/>
</dbReference>
<dbReference type="InterPro" id="IPR027421">
    <property type="entry name" value="DNA_pol_lamdba_lyase_dom_sf"/>
</dbReference>
<feature type="non-terminal residue" evidence="25">
    <location>
        <position position="544"/>
    </location>
</feature>
<dbReference type="InterPro" id="IPR002008">
    <property type="entry name" value="DNA_pol_X_beta-like"/>
</dbReference>
<dbReference type="PANTHER" id="PTHR36928">
    <property type="entry name" value="PHOSPHATASE YCDX-RELATED"/>
    <property type="match status" value="1"/>
</dbReference>
<name>A0A2M8DLW4_9BACT</name>
<feature type="domain" description="Polymerase/histidinol phosphatase N-terminal" evidence="23">
    <location>
        <begin position="339"/>
        <end position="441"/>
    </location>
</feature>